<dbReference type="InterPro" id="IPR011075">
    <property type="entry name" value="TetR_C"/>
</dbReference>
<keyword evidence="3" id="KW-0804">Transcription</keyword>
<keyword evidence="1" id="KW-0805">Transcription regulation</keyword>
<keyword evidence="2 4" id="KW-0238">DNA-binding</keyword>
<proteinExistence type="predicted"/>
<evidence type="ECO:0000256" key="2">
    <source>
        <dbReference type="ARBA" id="ARBA00023125"/>
    </source>
</evidence>
<feature type="DNA-binding region" description="H-T-H motif" evidence="4">
    <location>
        <begin position="32"/>
        <end position="51"/>
    </location>
</feature>
<dbReference type="Proteomes" id="UP000572680">
    <property type="component" value="Unassembled WGS sequence"/>
</dbReference>
<keyword evidence="7" id="KW-1185">Reference proteome</keyword>
<dbReference type="InterPro" id="IPR001647">
    <property type="entry name" value="HTH_TetR"/>
</dbReference>
<dbReference type="GO" id="GO:0003677">
    <property type="term" value="F:DNA binding"/>
    <property type="evidence" value="ECO:0007669"/>
    <property type="project" value="UniProtKB-UniRule"/>
</dbReference>
<evidence type="ECO:0000313" key="6">
    <source>
        <dbReference type="EMBL" id="MBA8948587.1"/>
    </source>
</evidence>
<name>A0A7W3LIB3_ACTNM</name>
<gene>
    <name evidence="6" type="ORF">HNR61_000185</name>
</gene>
<reference evidence="6 7" key="1">
    <citation type="submission" date="2020-08" db="EMBL/GenBank/DDBJ databases">
        <title>Genomic Encyclopedia of Type Strains, Phase IV (KMG-IV): sequencing the most valuable type-strain genomes for metagenomic binning, comparative biology and taxonomic classification.</title>
        <authorList>
            <person name="Goeker M."/>
        </authorList>
    </citation>
    <scope>NUCLEOTIDE SEQUENCE [LARGE SCALE GENOMIC DNA]</scope>
    <source>
        <strain evidence="6 7">DSM 44197</strain>
    </source>
</reference>
<evidence type="ECO:0000256" key="4">
    <source>
        <dbReference type="PROSITE-ProRule" id="PRU00335"/>
    </source>
</evidence>
<dbReference type="PANTHER" id="PTHR47506:SF6">
    <property type="entry name" value="HTH-TYPE TRANSCRIPTIONAL REPRESSOR NEMR"/>
    <property type="match status" value="1"/>
</dbReference>
<evidence type="ECO:0000256" key="3">
    <source>
        <dbReference type="ARBA" id="ARBA00023163"/>
    </source>
</evidence>
<dbReference type="InterPro" id="IPR036271">
    <property type="entry name" value="Tet_transcr_reg_TetR-rel_C_sf"/>
</dbReference>
<dbReference type="SUPFAM" id="SSF46689">
    <property type="entry name" value="Homeodomain-like"/>
    <property type="match status" value="1"/>
</dbReference>
<organism evidence="6 7">
    <name type="scientific">Actinomadura namibiensis</name>
    <dbReference type="NCBI Taxonomy" id="182080"/>
    <lineage>
        <taxon>Bacteria</taxon>
        <taxon>Bacillati</taxon>
        <taxon>Actinomycetota</taxon>
        <taxon>Actinomycetes</taxon>
        <taxon>Streptosporangiales</taxon>
        <taxon>Thermomonosporaceae</taxon>
        <taxon>Actinomadura</taxon>
    </lineage>
</organism>
<dbReference type="Pfam" id="PF16925">
    <property type="entry name" value="TetR_C_13"/>
    <property type="match status" value="1"/>
</dbReference>
<dbReference type="Gene3D" id="1.10.10.60">
    <property type="entry name" value="Homeodomain-like"/>
    <property type="match status" value="1"/>
</dbReference>
<dbReference type="Gene3D" id="1.10.357.10">
    <property type="entry name" value="Tetracycline Repressor, domain 2"/>
    <property type="match status" value="1"/>
</dbReference>
<accession>A0A7W3LIB3</accession>
<feature type="domain" description="HTH tetR-type" evidence="5">
    <location>
        <begin position="9"/>
        <end position="69"/>
    </location>
</feature>
<evidence type="ECO:0000313" key="7">
    <source>
        <dbReference type="Proteomes" id="UP000572680"/>
    </source>
</evidence>
<dbReference type="AlphaFoldDB" id="A0A7W3LIB3"/>
<comment type="caution">
    <text evidence="6">The sequence shown here is derived from an EMBL/GenBank/DDBJ whole genome shotgun (WGS) entry which is preliminary data.</text>
</comment>
<evidence type="ECO:0000256" key="1">
    <source>
        <dbReference type="ARBA" id="ARBA00023015"/>
    </source>
</evidence>
<dbReference type="PANTHER" id="PTHR47506">
    <property type="entry name" value="TRANSCRIPTIONAL REGULATORY PROTEIN"/>
    <property type="match status" value="1"/>
</dbReference>
<sequence>MRHSAEEARRTRDRIVAAGVARASTDGLHGLTIGSLAEELGMSKAGVVGPFGSRVDLQSAVLSRAVDLFTRAVAAPSLNAEAGLPRLRVVIDLWCRYLDGGPFPNGCFVTAASCELDGRPGELRESIHDAVTRWRAFLRDQVTAAQAAGDVPADRDADDLVTVLTGIAMAANQELQLLDDGRAPARARRLMLAAVAGGRGGEAS</sequence>
<dbReference type="InterPro" id="IPR009057">
    <property type="entry name" value="Homeodomain-like_sf"/>
</dbReference>
<dbReference type="EMBL" id="JACJIA010000001">
    <property type="protein sequence ID" value="MBA8948587.1"/>
    <property type="molecule type" value="Genomic_DNA"/>
</dbReference>
<protein>
    <submittedName>
        <fullName evidence="6">AcrR family transcriptional regulator</fullName>
    </submittedName>
</protein>
<dbReference type="RefSeq" id="WP_182841204.1">
    <property type="nucleotide sequence ID" value="NZ_BAAALP010000030.1"/>
</dbReference>
<dbReference type="SUPFAM" id="SSF48498">
    <property type="entry name" value="Tetracyclin repressor-like, C-terminal domain"/>
    <property type="match status" value="1"/>
</dbReference>
<evidence type="ECO:0000259" key="5">
    <source>
        <dbReference type="PROSITE" id="PS50977"/>
    </source>
</evidence>
<dbReference type="PROSITE" id="PS50977">
    <property type="entry name" value="HTH_TETR_2"/>
    <property type="match status" value="1"/>
</dbReference>